<keyword evidence="3" id="KW-1133">Transmembrane helix</keyword>
<dbReference type="RefSeq" id="WP_002444122.1">
    <property type="nucleotide sequence ID" value="NC_017910.1"/>
</dbReference>
<dbReference type="eggNOG" id="COG3710">
    <property type="taxonomic scope" value="Bacteria"/>
</dbReference>
<keyword evidence="3" id="KW-0812">Transmembrane</keyword>
<dbReference type="OrthoDB" id="7003224at2"/>
<accession>K6WLG8</accession>
<evidence type="ECO:0000313" key="5">
    <source>
        <dbReference type="EMBL" id="AFJ48493.1"/>
    </source>
</evidence>
<dbReference type="PROSITE" id="PS51755">
    <property type="entry name" value="OMPR_PHOB"/>
    <property type="match status" value="1"/>
</dbReference>
<proteinExistence type="predicted"/>
<dbReference type="SMART" id="SM00862">
    <property type="entry name" value="Trans_reg_C"/>
    <property type="match status" value="1"/>
</dbReference>
<dbReference type="GO" id="GO:0006355">
    <property type="term" value="P:regulation of DNA-templated transcription"/>
    <property type="evidence" value="ECO:0007669"/>
    <property type="project" value="InterPro"/>
</dbReference>
<dbReference type="InterPro" id="IPR001867">
    <property type="entry name" value="OmpR/PhoB-type_DNA-bd"/>
</dbReference>
<evidence type="ECO:0000313" key="6">
    <source>
        <dbReference type="Proteomes" id="UP000001955"/>
    </source>
</evidence>
<dbReference type="HOGENOM" id="CLU_075545_0_2_6"/>
<gene>
    <name evidence="5" type="ordered locus">EBL_c34330</name>
</gene>
<feature type="domain" description="OmpR/PhoB-type" evidence="4">
    <location>
        <begin position="2"/>
        <end position="113"/>
    </location>
</feature>
<accession>I2BD89</accession>
<dbReference type="GO" id="GO:0003677">
    <property type="term" value="F:DNA binding"/>
    <property type="evidence" value="ECO:0007669"/>
    <property type="project" value="UniProtKB-UniRule"/>
</dbReference>
<dbReference type="InterPro" id="IPR016032">
    <property type="entry name" value="Sig_transdc_resp-reg_C-effctor"/>
</dbReference>
<sequence>MPGKFLIDDRVIFDADNRTLSLAQCTLSGNESAQDSVVLHTPTAQCLILLIEYHGKILSQEYILEKVWINKGVVVSSGAVYQNISLLRRAFVQLGIDSNIVATIPRRGVMLPAGVTVSPWGKTCISSDYFPPREDTKNSIPAAGISFFTLPYVAISAALGLLAILGILFSVMHFRNKENYMDGYQPVKNNNPRCHIYMNKAFPGHMMNKILAGKVLSCDELPYHYITAFHGINRYSVISCEQDIRQPDPDCLSRFYLKDS</sequence>
<dbReference type="EMBL" id="CP001560">
    <property type="protein sequence ID" value="AFJ48493.1"/>
    <property type="molecule type" value="Genomic_DNA"/>
</dbReference>
<organism evidence="5 6">
    <name type="scientific">Shimwellia blattae (strain ATCC 29907 / DSM 4481 / JCM 1650 / NBRC 105725 / CDC 9005-74)</name>
    <name type="common">Escherichia blattae</name>
    <dbReference type="NCBI Taxonomy" id="630626"/>
    <lineage>
        <taxon>Bacteria</taxon>
        <taxon>Pseudomonadati</taxon>
        <taxon>Pseudomonadota</taxon>
        <taxon>Gammaproteobacteria</taxon>
        <taxon>Enterobacterales</taxon>
        <taxon>Enterobacteriaceae</taxon>
        <taxon>Shimwellia</taxon>
    </lineage>
</organism>
<dbReference type="SUPFAM" id="SSF46894">
    <property type="entry name" value="C-terminal effector domain of the bipartite response regulators"/>
    <property type="match status" value="1"/>
</dbReference>
<protein>
    <submittedName>
        <fullName evidence="5">Putative signal transduction response regulator</fullName>
    </submittedName>
</protein>
<dbReference type="STRING" id="630626.EBL_c34330"/>
<dbReference type="Gene3D" id="1.10.10.10">
    <property type="entry name" value="Winged helix-like DNA-binding domain superfamily/Winged helix DNA-binding domain"/>
    <property type="match status" value="1"/>
</dbReference>
<reference evidence="5 6" key="1">
    <citation type="journal article" date="2012" name="J. Bacteriol.">
        <title>Complete genome sequence of the B12-producing Shimwellia blattae strain DSM 4481, isolated from a cockroach.</title>
        <authorList>
            <person name="Brzuszkiewicz E."/>
            <person name="Waschkowitz T."/>
            <person name="Wiezer A."/>
            <person name="Daniel R."/>
        </authorList>
    </citation>
    <scope>NUCLEOTIDE SEQUENCE [LARGE SCALE GENOMIC DNA]</scope>
    <source>
        <strain evidence="6">ATCC 29907 / DSM 4481 / JCM 1650 / NBRC 105725 / CDC 9005-74</strain>
    </source>
</reference>
<evidence type="ECO:0000256" key="1">
    <source>
        <dbReference type="ARBA" id="ARBA00023125"/>
    </source>
</evidence>
<keyword evidence="3" id="KW-0472">Membrane</keyword>
<dbReference type="Pfam" id="PF00486">
    <property type="entry name" value="Trans_reg_C"/>
    <property type="match status" value="1"/>
</dbReference>
<dbReference type="KEGG" id="ebt:EBL_c34330"/>
<evidence type="ECO:0000256" key="2">
    <source>
        <dbReference type="PROSITE-ProRule" id="PRU01091"/>
    </source>
</evidence>
<evidence type="ECO:0000259" key="4">
    <source>
        <dbReference type="PROSITE" id="PS51755"/>
    </source>
</evidence>
<keyword evidence="1 2" id="KW-0238">DNA-binding</keyword>
<dbReference type="InterPro" id="IPR036388">
    <property type="entry name" value="WH-like_DNA-bd_sf"/>
</dbReference>
<dbReference type="Proteomes" id="UP000001955">
    <property type="component" value="Chromosome"/>
</dbReference>
<feature type="transmembrane region" description="Helical" evidence="3">
    <location>
        <begin position="150"/>
        <end position="171"/>
    </location>
</feature>
<feature type="DNA-binding region" description="OmpR/PhoB-type" evidence="2">
    <location>
        <begin position="2"/>
        <end position="113"/>
    </location>
</feature>
<evidence type="ECO:0000256" key="3">
    <source>
        <dbReference type="SAM" id="Phobius"/>
    </source>
</evidence>
<name>I2BD89_SHIBC</name>
<keyword evidence="6" id="KW-1185">Reference proteome</keyword>
<dbReference type="AlphaFoldDB" id="I2BD89"/>
<dbReference type="GO" id="GO:0000160">
    <property type="term" value="P:phosphorelay signal transduction system"/>
    <property type="evidence" value="ECO:0007669"/>
    <property type="project" value="InterPro"/>
</dbReference>